<dbReference type="Pfam" id="PF08031">
    <property type="entry name" value="BBE"/>
    <property type="match status" value="1"/>
</dbReference>
<protein>
    <recommendedName>
        <fullName evidence="6">FAD-binding PCMH-type domain-containing protein</fullName>
    </recommendedName>
</protein>
<dbReference type="PROSITE" id="PS51387">
    <property type="entry name" value="FAD_PCMH"/>
    <property type="match status" value="1"/>
</dbReference>
<feature type="signal peptide" evidence="5">
    <location>
        <begin position="1"/>
        <end position="18"/>
    </location>
</feature>
<dbReference type="Proteomes" id="UP000191672">
    <property type="component" value="Unassembled WGS sequence"/>
</dbReference>
<sequence>MVPRRILLAFGAASAVLASADEALKSCLKYALTDSGTVTFAGDLLFQAAANRYNLNIPVTPAAVTVTTSSQEVAAIVKCAADNSYSVQAKSGGHSYANYCLGGDDGAVVVDLKQLQQFSMNCTNWQATIGAGNLLGDVTQRLHDAGGRAMSHGTCPQVGSGGHFTIGGLGPTSRQFGAALDHIVEVEVVLANSTIVRASDTENQDVFWAIKGAASGYGIVTEFKVRTEPEPGSAVQYAYSIKAGSTKRRATLFKNWQAYMSNPKLTRKLASTLTLFEDTMAITGTFFGTKEEYDNLQIDSQFPGANGSAIVFQDWLGLVGHWAEDLILDLGAGVPTNFYSKSSSWTPQNLMTSETIGEMFEFVDSADKGTLAWFLLFDFQGGYTSDIPASATSYAHRNVLIWLQSYTINLFGPVSQTQVDFLDHVNELVANDKRPYAAYTGYVDSLMPNGPEAYWGTNLPRLQQIKENIDPKNVFRNPQSPSPATT</sequence>
<dbReference type="Gene3D" id="3.30.465.10">
    <property type="match status" value="1"/>
</dbReference>
<dbReference type="InterPro" id="IPR016169">
    <property type="entry name" value="FAD-bd_PCMH_sub2"/>
</dbReference>
<dbReference type="GO" id="GO:0016491">
    <property type="term" value="F:oxidoreductase activity"/>
    <property type="evidence" value="ECO:0007669"/>
    <property type="project" value="UniProtKB-KW"/>
</dbReference>
<feature type="domain" description="FAD-binding PCMH-type" evidence="6">
    <location>
        <begin position="57"/>
        <end position="230"/>
    </location>
</feature>
<accession>A0A1V6Q138</accession>
<dbReference type="EMBL" id="MDYN01000019">
    <property type="protein sequence ID" value="OQD82951.1"/>
    <property type="molecule type" value="Genomic_DNA"/>
</dbReference>
<evidence type="ECO:0000313" key="7">
    <source>
        <dbReference type="EMBL" id="OQD82951.1"/>
    </source>
</evidence>
<evidence type="ECO:0000256" key="4">
    <source>
        <dbReference type="ARBA" id="ARBA00023002"/>
    </source>
</evidence>
<dbReference type="PANTHER" id="PTHR42973">
    <property type="entry name" value="BINDING OXIDOREDUCTASE, PUTATIVE (AFU_ORTHOLOGUE AFUA_1G17690)-RELATED"/>
    <property type="match status" value="1"/>
</dbReference>
<dbReference type="AlphaFoldDB" id="A0A1V6Q138"/>
<dbReference type="STRING" id="416450.A0A1V6Q138"/>
<dbReference type="InterPro" id="IPR050416">
    <property type="entry name" value="FAD-linked_Oxidoreductase"/>
</dbReference>
<dbReference type="Gene3D" id="3.40.462.20">
    <property type="match status" value="1"/>
</dbReference>
<comment type="caution">
    <text evidence="7">The sequence shown here is derived from an EMBL/GenBank/DDBJ whole genome shotgun (WGS) entry which is preliminary data.</text>
</comment>
<organism evidence="7 8">
    <name type="scientific">Penicillium antarcticum</name>
    <dbReference type="NCBI Taxonomy" id="416450"/>
    <lineage>
        <taxon>Eukaryota</taxon>
        <taxon>Fungi</taxon>
        <taxon>Dikarya</taxon>
        <taxon>Ascomycota</taxon>
        <taxon>Pezizomycotina</taxon>
        <taxon>Eurotiomycetes</taxon>
        <taxon>Eurotiomycetidae</taxon>
        <taxon>Eurotiales</taxon>
        <taxon>Aspergillaceae</taxon>
        <taxon>Penicillium</taxon>
    </lineage>
</organism>
<dbReference type="InterPro" id="IPR016166">
    <property type="entry name" value="FAD-bd_PCMH"/>
</dbReference>
<name>A0A1V6Q138_9EURO</name>
<dbReference type="GO" id="GO:0071949">
    <property type="term" value="F:FAD binding"/>
    <property type="evidence" value="ECO:0007669"/>
    <property type="project" value="InterPro"/>
</dbReference>
<evidence type="ECO:0000256" key="2">
    <source>
        <dbReference type="ARBA" id="ARBA00022630"/>
    </source>
</evidence>
<dbReference type="PROSITE" id="PS00862">
    <property type="entry name" value="OX2_COVAL_FAD"/>
    <property type="match status" value="1"/>
</dbReference>
<dbReference type="OrthoDB" id="407275at2759"/>
<comment type="similarity">
    <text evidence="1">Belongs to the oxygen-dependent FAD-linked oxidoreductase family.</text>
</comment>
<dbReference type="InterPro" id="IPR012951">
    <property type="entry name" value="BBE"/>
</dbReference>
<keyword evidence="2" id="KW-0285">Flavoprotein</keyword>
<evidence type="ECO:0000256" key="5">
    <source>
        <dbReference type="SAM" id="SignalP"/>
    </source>
</evidence>
<evidence type="ECO:0000313" key="8">
    <source>
        <dbReference type="Proteomes" id="UP000191672"/>
    </source>
</evidence>
<keyword evidence="3" id="KW-0274">FAD</keyword>
<dbReference type="InterPro" id="IPR006094">
    <property type="entry name" value="Oxid_FAD_bind_N"/>
</dbReference>
<keyword evidence="8" id="KW-1185">Reference proteome</keyword>
<reference evidence="8" key="1">
    <citation type="journal article" date="2017" name="Nat. Microbiol.">
        <title>Global analysis of biosynthetic gene clusters reveals vast potential of secondary metabolite production in Penicillium species.</title>
        <authorList>
            <person name="Nielsen J.C."/>
            <person name="Grijseels S."/>
            <person name="Prigent S."/>
            <person name="Ji B."/>
            <person name="Dainat J."/>
            <person name="Nielsen K.F."/>
            <person name="Frisvad J.C."/>
            <person name="Workman M."/>
            <person name="Nielsen J."/>
        </authorList>
    </citation>
    <scope>NUCLEOTIDE SEQUENCE [LARGE SCALE GENOMIC DNA]</scope>
    <source>
        <strain evidence="8">IBT 31811</strain>
    </source>
</reference>
<proteinExistence type="inferred from homology"/>
<keyword evidence="5" id="KW-0732">Signal</keyword>
<gene>
    <name evidence="7" type="ORF">PENANT_c019G00949</name>
</gene>
<evidence type="ECO:0000256" key="1">
    <source>
        <dbReference type="ARBA" id="ARBA00005466"/>
    </source>
</evidence>
<dbReference type="InterPro" id="IPR006093">
    <property type="entry name" value="Oxy_OxRdtase_FAD_BS"/>
</dbReference>
<evidence type="ECO:0000256" key="3">
    <source>
        <dbReference type="ARBA" id="ARBA00022827"/>
    </source>
</evidence>
<keyword evidence="4" id="KW-0560">Oxidoreductase</keyword>
<dbReference type="SUPFAM" id="SSF56176">
    <property type="entry name" value="FAD-binding/transporter-associated domain-like"/>
    <property type="match status" value="1"/>
</dbReference>
<dbReference type="InterPro" id="IPR036318">
    <property type="entry name" value="FAD-bd_PCMH-like_sf"/>
</dbReference>
<dbReference type="Pfam" id="PF01565">
    <property type="entry name" value="FAD_binding_4"/>
    <property type="match status" value="1"/>
</dbReference>
<feature type="chain" id="PRO_5012912551" description="FAD-binding PCMH-type domain-containing protein" evidence="5">
    <location>
        <begin position="19"/>
        <end position="486"/>
    </location>
</feature>
<dbReference type="PANTHER" id="PTHR42973:SF17">
    <property type="entry name" value="OXIDASE, PUTATIVE (AFU_ORTHOLOGUE AFUA_6G14340)-RELATED"/>
    <property type="match status" value="1"/>
</dbReference>
<evidence type="ECO:0000259" key="6">
    <source>
        <dbReference type="PROSITE" id="PS51387"/>
    </source>
</evidence>